<feature type="transmembrane region" description="Helical" evidence="6">
    <location>
        <begin position="96"/>
        <end position="114"/>
    </location>
</feature>
<comment type="similarity">
    <text evidence="5">Belongs to the anthrone oxygenase family.</text>
</comment>
<dbReference type="OrthoDB" id="5954308at2759"/>
<reference evidence="7" key="1">
    <citation type="journal article" date="2020" name="Stud. Mycol.">
        <title>101 Dothideomycetes genomes: a test case for predicting lifestyles and emergence of pathogens.</title>
        <authorList>
            <person name="Haridas S."/>
            <person name="Albert R."/>
            <person name="Binder M."/>
            <person name="Bloem J."/>
            <person name="Labutti K."/>
            <person name="Salamov A."/>
            <person name="Andreopoulos B."/>
            <person name="Baker S."/>
            <person name="Barry K."/>
            <person name="Bills G."/>
            <person name="Bluhm B."/>
            <person name="Cannon C."/>
            <person name="Castanera R."/>
            <person name="Culley D."/>
            <person name="Daum C."/>
            <person name="Ezra D."/>
            <person name="Gonzalez J."/>
            <person name="Henrissat B."/>
            <person name="Kuo A."/>
            <person name="Liang C."/>
            <person name="Lipzen A."/>
            <person name="Lutzoni F."/>
            <person name="Magnuson J."/>
            <person name="Mondo S."/>
            <person name="Nolan M."/>
            <person name="Ohm R."/>
            <person name="Pangilinan J."/>
            <person name="Park H.-J."/>
            <person name="Ramirez L."/>
            <person name="Alfaro M."/>
            <person name="Sun H."/>
            <person name="Tritt A."/>
            <person name="Yoshinaga Y."/>
            <person name="Zwiers L.-H."/>
            <person name="Turgeon B."/>
            <person name="Goodwin S."/>
            <person name="Spatafora J."/>
            <person name="Crous P."/>
            <person name="Grigoriev I."/>
        </authorList>
    </citation>
    <scope>NUCLEOTIDE SEQUENCE</scope>
    <source>
        <strain evidence="7">CBS 269.34</strain>
    </source>
</reference>
<name>A0A6A6REG6_9PEZI</name>
<evidence type="ECO:0000256" key="4">
    <source>
        <dbReference type="ARBA" id="ARBA00023136"/>
    </source>
</evidence>
<dbReference type="Proteomes" id="UP000799750">
    <property type="component" value="Unassembled WGS sequence"/>
</dbReference>
<gene>
    <name evidence="7" type="ORF">BU16DRAFT_521802</name>
</gene>
<proteinExistence type="inferred from homology"/>
<protein>
    <recommendedName>
        <fullName evidence="9">DUF1772-domain-containing protein</fullName>
    </recommendedName>
</protein>
<evidence type="ECO:0000313" key="8">
    <source>
        <dbReference type="Proteomes" id="UP000799750"/>
    </source>
</evidence>
<evidence type="ECO:0000313" key="7">
    <source>
        <dbReference type="EMBL" id="KAF2503208.1"/>
    </source>
</evidence>
<dbReference type="InterPro" id="IPR013901">
    <property type="entry name" value="Anthrone_oxy"/>
</dbReference>
<dbReference type="PANTHER" id="PTHR35042:SF1">
    <property type="entry name" value="DUF1772-DOMAIN-CONTAINING PROTEIN"/>
    <property type="match status" value="1"/>
</dbReference>
<feature type="transmembrane region" description="Helical" evidence="6">
    <location>
        <begin position="16"/>
        <end position="46"/>
    </location>
</feature>
<dbReference type="EMBL" id="MU004181">
    <property type="protein sequence ID" value="KAF2503208.1"/>
    <property type="molecule type" value="Genomic_DNA"/>
</dbReference>
<evidence type="ECO:0000256" key="5">
    <source>
        <dbReference type="ARBA" id="ARBA00034313"/>
    </source>
</evidence>
<evidence type="ECO:0000256" key="3">
    <source>
        <dbReference type="ARBA" id="ARBA00022989"/>
    </source>
</evidence>
<evidence type="ECO:0000256" key="1">
    <source>
        <dbReference type="ARBA" id="ARBA00004141"/>
    </source>
</evidence>
<keyword evidence="3 6" id="KW-1133">Transmembrane helix</keyword>
<keyword evidence="2 6" id="KW-0812">Transmembrane</keyword>
<dbReference type="AlphaFoldDB" id="A0A6A6REG6"/>
<dbReference type="GO" id="GO:0016020">
    <property type="term" value="C:membrane"/>
    <property type="evidence" value="ECO:0007669"/>
    <property type="project" value="UniProtKB-SubCell"/>
</dbReference>
<keyword evidence="8" id="KW-1185">Reference proteome</keyword>
<evidence type="ECO:0000256" key="2">
    <source>
        <dbReference type="ARBA" id="ARBA00022692"/>
    </source>
</evidence>
<sequence length="199" mass="20855">MTSPGLFYHEKVPTGIIVAQTVGITSAAFLSGMNAFISVGVVPSLMRAPAGLAASQFKYQYDLGKKLGPALALLGTAASGFLAWREPRSSTAFKFWLASAIVAPSIVPWTFLTMMPTNKKLLGKAESLASTELTDKTAEAGVAKEETVNGLLDKWATLNFIRAIISGTSSVLACIAVLDRVDVVGFSEIGLATGADRLG</sequence>
<organism evidence="7 8">
    <name type="scientific">Lophium mytilinum</name>
    <dbReference type="NCBI Taxonomy" id="390894"/>
    <lineage>
        <taxon>Eukaryota</taxon>
        <taxon>Fungi</taxon>
        <taxon>Dikarya</taxon>
        <taxon>Ascomycota</taxon>
        <taxon>Pezizomycotina</taxon>
        <taxon>Dothideomycetes</taxon>
        <taxon>Pleosporomycetidae</taxon>
        <taxon>Mytilinidiales</taxon>
        <taxon>Mytilinidiaceae</taxon>
        <taxon>Lophium</taxon>
    </lineage>
</organism>
<comment type="subcellular location">
    <subcellularLocation>
        <location evidence="1">Membrane</location>
        <topology evidence="1">Multi-pass membrane protein</topology>
    </subcellularLocation>
</comment>
<keyword evidence="4 6" id="KW-0472">Membrane</keyword>
<accession>A0A6A6REG6</accession>
<evidence type="ECO:0000256" key="6">
    <source>
        <dbReference type="SAM" id="Phobius"/>
    </source>
</evidence>
<evidence type="ECO:0008006" key="9">
    <source>
        <dbReference type="Google" id="ProtNLM"/>
    </source>
</evidence>
<dbReference type="Pfam" id="PF08592">
    <property type="entry name" value="Anthrone_oxy"/>
    <property type="match status" value="1"/>
</dbReference>
<dbReference type="PANTHER" id="PTHR35042">
    <property type="entry name" value="ANTHRONE OXYGENASE ENCC"/>
    <property type="match status" value="1"/>
</dbReference>